<name>A0A2T9YC78_9FUNG</name>
<dbReference type="AlphaFoldDB" id="A0A2T9YC78"/>
<protein>
    <submittedName>
        <fullName evidence="1">Uncharacterized protein</fullName>
    </submittedName>
</protein>
<dbReference type="Proteomes" id="UP000245383">
    <property type="component" value="Unassembled WGS sequence"/>
</dbReference>
<dbReference type="EMBL" id="MBFR01000289">
    <property type="protein sequence ID" value="PVU89904.1"/>
    <property type="molecule type" value="Genomic_DNA"/>
</dbReference>
<accession>A0A2T9YC78</accession>
<sequence>MFEGLPKKFTGNTVSNQDVTSWVKNLSFIRYQSLGQAYEWFKKFKELKPKNTIQNSLASLFLGIWGSIPIAYYTKEIVMNTYLSKNICNRQRDLEEITDTYFRIKKKYDNKSDKILITVNNLDKDYNEVVEESNKSDPIKKLTQTDCYAKHKTANEESERKKQNTSMLALFSGSKKSQLVNEEHGSAVLNSQIIAAFENKRIRIGNLIDNHYPSTTQKVDMNKTIPKLLTIEKKNQRNTQN</sequence>
<evidence type="ECO:0000313" key="1">
    <source>
        <dbReference type="EMBL" id="PVU89904.1"/>
    </source>
</evidence>
<organism evidence="1 2">
    <name type="scientific">Smittium simulii</name>
    <dbReference type="NCBI Taxonomy" id="133385"/>
    <lineage>
        <taxon>Eukaryota</taxon>
        <taxon>Fungi</taxon>
        <taxon>Fungi incertae sedis</taxon>
        <taxon>Zoopagomycota</taxon>
        <taxon>Kickxellomycotina</taxon>
        <taxon>Harpellomycetes</taxon>
        <taxon>Harpellales</taxon>
        <taxon>Legeriomycetaceae</taxon>
        <taxon>Smittium</taxon>
    </lineage>
</organism>
<proteinExistence type="predicted"/>
<evidence type="ECO:0000313" key="2">
    <source>
        <dbReference type="Proteomes" id="UP000245383"/>
    </source>
</evidence>
<comment type="caution">
    <text evidence="1">The sequence shown here is derived from an EMBL/GenBank/DDBJ whole genome shotgun (WGS) entry which is preliminary data.</text>
</comment>
<keyword evidence="2" id="KW-1185">Reference proteome</keyword>
<reference evidence="1 2" key="1">
    <citation type="journal article" date="2018" name="MBio">
        <title>Comparative Genomics Reveals the Core Gene Toolbox for the Fungus-Insect Symbiosis.</title>
        <authorList>
            <person name="Wang Y."/>
            <person name="Stata M."/>
            <person name="Wang W."/>
            <person name="Stajich J.E."/>
            <person name="White M.M."/>
            <person name="Moncalvo J.M."/>
        </authorList>
    </citation>
    <scope>NUCLEOTIDE SEQUENCE [LARGE SCALE GENOMIC DNA]</scope>
    <source>
        <strain evidence="1 2">SWE-8-4</strain>
    </source>
</reference>
<gene>
    <name evidence="1" type="ORF">BB561_005117</name>
</gene>